<evidence type="ECO:0000313" key="6">
    <source>
        <dbReference type="EMBL" id="KAG7171570.1"/>
    </source>
</evidence>
<keyword evidence="4 5" id="KW-0472">Membrane</keyword>
<dbReference type="Proteomes" id="UP000747542">
    <property type="component" value="Unassembled WGS sequence"/>
</dbReference>
<gene>
    <name evidence="6" type="primary">Orct-L11</name>
    <name evidence="6" type="ORF">Hamer_G014705</name>
</gene>
<dbReference type="PANTHER" id="PTHR24064">
    <property type="entry name" value="SOLUTE CARRIER FAMILY 22 MEMBER"/>
    <property type="match status" value="1"/>
</dbReference>
<protein>
    <submittedName>
        <fullName evidence="6">Organic cation transporter protein-like 11</fullName>
    </submittedName>
</protein>
<dbReference type="EMBL" id="JAHLQT010012015">
    <property type="protein sequence ID" value="KAG7171570.1"/>
    <property type="molecule type" value="Genomic_DNA"/>
</dbReference>
<evidence type="ECO:0000256" key="3">
    <source>
        <dbReference type="ARBA" id="ARBA00022989"/>
    </source>
</evidence>
<comment type="subcellular location">
    <subcellularLocation>
        <location evidence="1">Membrane</location>
        <topology evidence="1">Multi-pass membrane protein</topology>
    </subcellularLocation>
</comment>
<feature type="transmembrane region" description="Helical" evidence="5">
    <location>
        <begin position="23"/>
        <end position="46"/>
    </location>
</feature>
<keyword evidence="2 5" id="KW-0812">Transmembrane</keyword>
<feature type="transmembrane region" description="Helical" evidence="5">
    <location>
        <begin position="150"/>
        <end position="168"/>
    </location>
</feature>
<dbReference type="GO" id="GO:0016020">
    <property type="term" value="C:membrane"/>
    <property type="evidence" value="ECO:0007669"/>
    <property type="project" value="UniProtKB-SubCell"/>
</dbReference>
<dbReference type="AlphaFoldDB" id="A0A8J5T036"/>
<name>A0A8J5T036_HOMAM</name>
<keyword evidence="7" id="KW-1185">Reference proteome</keyword>
<dbReference type="InterPro" id="IPR036259">
    <property type="entry name" value="MFS_trans_sf"/>
</dbReference>
<evidence type="ECO:0000256" key="2">
    <source>
        <dbReference type="ARBA" id="ARBA00022692"/>
    </source>
</evidence>
<feature type="transmembrane region" description="Helical" evidence="5">
    <location>
        <begin position="417"/>
        <end position="441"/>
    </location>
</feature>
<evidence type="ECO:0000256" key="5">
    <source>
        <dbReference type="SAM" id="Phobius"/>
    </source>
</evidence>
<feature type="transmembrane region" description="Helical" evidence="5">
    <location>
        <begin position="367"/>
        <end position="386"/>
    </location>
</feature>
<sequence length="476" mass="52433">MTQEDYIDEAITGVGYGRWQFPFVSLTLLVHAVLPVHIVGSILLSVPMDFRCTPMNTSGEILTHDRNQTINAVTSNTLMMPVTEPIYDNKCGSPSHSSHDPPSLPRYVGPPSCLQVEYDTSVFPESIISEATTSTNVSSHRCGRKRTMQLFSVVNLVGVVLMATSPWYTGVLLAKLLVGGSCSPMLHVSFGLAQEVIPRRFRTLTGMLIGTSYSVSTVMFSGLGYLVRQWRHLLLTSSSFLLIIIPLTCIMQESPRWLVQRGRGEEAVNLLTTAAQCNHAELSPSVTSAINKLKEIEPLVPAANDPGRREIQTLCEGLQGWWEYLKFPGLRTILLVTPLVWFLQGFVYLGLILNANNFTSNNPYEYLALWGVMEAIAILLATPFNIILGRRILCTLCLQLAGLLLIVDLLVPTGLQWARWSLMMVAILLASAAFQVNFMYAPELFPTVIRSRGCGLVSSAANIGFTLSPIITDLLV</sequence>
<dbReference type="InterPro" id="IPR005828">
    <property type="entry name" value="MFS_sugar_transport-like"/>
</dbReference>
<dbReference type="GO" id="GO:0022857">
    <property type="term" value="F:transmembrane transporter activity"/>
    <property type="evidence" value="ECO:0007669"/>
    <property type="project" value="InterPro"/>
</dbReference>
<feature type="transmembrane region" description="Helical" evidence="5">
    <location>
        <begin position="393"/>
        <end position="411"/>
    </location>
</feature>
<accession>A0A8J5T036</accession>
<evidence type="ECO:0000313" key="7">
    <source>
        <dbReference type="Proteomes" id="UP000747542"/>
    </source>
</evidence>
<dbReference type="SUPFAM" id="SSF103473">
    <property type="entry name" value="MFS general substrate transporter"/>
    <property type="match status" value="1"/>
</dbReference>
<proteinExistence type="predicted"/>
<evidence type="ECO:0000256" key="1">
    <source>
        <dbReference type="ARBA" id="ARBA00004141"/>
    </source>
</evidence>
<reference evidence="6" key="1">
    <citation type="journal article" date="2021" name="Sci. Adv.">
        <title>The American lobster genome reveals insights on longevity, neural, and immune adaptations.</title>
        <authorList>
            <person name="Polinski J.M."/>
            <person name="Zimin A.V."/>
            <person name="Clark K.F."/>
            <person name="Kohn A.B."/>
            <person name="Sadowski N."/>
            <person name="Timp W."/>
            <person name="Ptitsyn A."/>
            <person name="Khanna P."/>
            <person name="Romanova D.Y."/>
            <person name="Williams P."/>
            <person name="Greenwood S.J."/>
            <person name="Moroz L.L."/>
            <person name="Walt D.R."/>
            <person name="Bodnar A.G."/>
        </authorList>
    </citation>
    <scope>NUCLEOTIDE SEQUENCE</scope>
    <source>
        <strain evidence="6">GMGI-L3</strain>
    </source>
</reference>
<evidence type="ECO:0000256" key="4">
    <source>
        <dbReference type="ARBA" id="ARBA00023136"/>
    </source>
</evidence>
<comment type="caution">
    <text evidence="6">The sequence shown here is derived from an EMBL/GenBank/DDBJ whole genome shotgun (WGS) entry which is preliminary data.</text>
</comment>
<feature type="transmembrane region" description="Helical" evidence="5">
    <location>
        <begin position="205"/>
        <end position="227"/>
    </location>
</feature>
<organism evidence="6 7">
    <name type="scientific">Homarus americanus</name>
    <name type="common">American lobster</name>
    <dbReference type="NCBI Taxonomy" id="6706"/>
    <lineage>
        <taxon>Eukaryota</taxon>
        <taxon>Metazoa</taxon>
        <taxon>Ecdysozoa</taxon>
        <taxon>Arthropoda</taxon>
        <taxon>Crustacea</taxon>
        <taxon>Multicrustacea</taxon>
        <taxon>Malacostraca</taxon>
        <taxon>Eumalacostraca</taxon>
        <taxon>Eucarida</taxon>
        <taxon>Decapoda</taxon>
        <taxon>Pleocyemata</taxon>
        <taxon>Astacidea</taxon>
        <taxon>Nephropoidea</taxon>
        <taxon>Nephropidae</taxon>
        <taxon>Homarus</taxon>
    </lineage>
</organism>
<feature type="transmembrane region" description="Helical" evidence="5">
    <location>
        <begin position="453"/>
        <end position="471"/>
    </location>
</feature>
<dbReference type="Gene3D" id="1.20.1250.20">
    <property type="entry name" value="MFS general substrate transporter like domains"/>
    <property type="match status" value="1"/>
</dbReference>
<keyword evidence="3 5" id="KW-1133">Transmembrane helix</keyword>
<feature type="transmembrane region" description="Helical" evidence="5">
    <location>
        <begin position="333"/>
        <end position="355"/>
    </location>
</feature>
<dbReference type="Pfam" id="PF00083">
    <property type="entry name" value="Sugar_tr"/>
    <property type="match status" value="1"/>
</dbReference>